<dbReference type="InterPro" id="IPR036736">
    <property type="entry name" value="ACP-like_sf"/>
</dbReference>
<gene>
    <name evidence="4" type="ORF">H2204_005654</name>
</gene>
<dbReference type="Pfam" id="PF00501">
    <property type="entry name" value="AMP-binding"/>
    <property type="match status" value="1"/>
</dbReference>
<dbReference type="Gene3D" id="3.40.50.720">
    <property type="entry name" value="NAD(P)-binding Rossmann-like Domain"/>
    <property type="match status" value="1"/>
</dbReference>
<comment type="caution">
    <text evidence="4">The sequence shown here is derived from an EMBL/GenBank/DDBJ whole genome shotgun (WGS) entry which is preliminary data.</text>
</comment>
<dbReference type="EMBL" id="JAPDRN010000032">
    <property type="protein sequence ID" value="KAJ9635694.1"/>
    <property type="molecule type" value="Genomic_DNA"/>
</dbReference>
<dbReference type="InterPro" id="IPR042099">
    <property type="entry name" value="ANL_N_sf"/>
</dbReference>
<dbReference type="Pfam" id="PF07993">
    <property type="entry name" value="NAD_binding_4"/>
    <property type="match status" value="1"/>
</dbReference>
<dbReference type="PROSITE" id="PS00455">
    <property type="entry name" value="AMP_BINDING"/>
    <property type="match status" value="1"/>
</dbReference>
<organism evidence="4 5">
    <name type="scientific">Knufia peltigerae</name>
    <dbReference type="NCBI Taxonomy" id="1002370"/>
    <lineage>
        <taxon>Eukaryota</taxon>
        <taxon>Fungi</taxon>
        <taxon>Dikarya</taxon>
        <taxon>Ascomycota</taxon>
        <taxon>Pezizomycotina</taxon>
        <taxon>Eurotiomycetes</taxon>
        <taxon>Chaetothyriomycetidae</taxon>
        <taxon>Chaetothyriales</taxon>
        <taxon>Trichomeriaceae</taxon>
        <taxon>Knufia</taxon>
    </lineage>
</organism>
<dbReference type="InterPro" id="IPR036291">
    <property type="entry name" value="NAD(P)-bd_dom_sf"/>
</dbReference>
<dbReference type="InterPro" id="IPR006162">
    <property type="entry name" value="Ppantetheine_attach_site"/>
</dbReference>
<protein>
    <recommendedName>
        <fullName evidence="3">Carrier domain-containing protein</fullName>
    </recommendedName>
</protein>
<dbReference type="AlphaFoldDB" id="A0AA39CXD1"/>
<keyword evidence="2" id="KW-0597">Phosphoprotein</keyword>
<dbReference type="PANTHER" id="PTHR43439:SF2">
    <property type="entry name" value="ENZYME, PUTATIVE (JCVI)-RELATED"/>
    <property type="match status" value="1"/>
</dbReference>
<dbReference type="PROSITE" id="PS50075">
    <property type="entry name" value="CARRIER"/>
    <property type="match status" value="1"/>
</dbReference>
<evidence type="ECO:0000313" key="5">
    <source>
        <dbReference type="Proteomes" id="UP001172681"/>
    </source>
</evidence>
<evidence type="ECO:0000256" key="1">
    <source>
        <dbReference type="ARBA" id="ARBA00022450"/>
    </source>
</evidence>
<dbReference type="Pfam" id="PF23562">
    <property type="entry name" value="AMP-binding_C_3"/>
    <property type="match status" value="1"/>
</dbReference>
<evidence type="ECO:0000259" key="3">
    <source>
        <dbReference type="PROSITE" id="PS50075"/>
    </source>
</evidence>
<dbReference type="InterPro" id="IPR000873">
    <property type="entry name" value="AMP-dep_synth/lig_dom"/>
</dbReference>
<dbReference type="InterPro" id="IPR020845">
    <property type="entry name" value="AMP-binding_CS"/>
</dbReference>
<proteinExistence type="predicted"/>
<accession>A0AA39CXD1</accession>
<dbReference type="InterPro" id="IPR013120">
    <property type="entry name" value="FAR_NAD-bd"/>
</dbReference>
<dbReference type="SUPFAM" id="SSF56801">
    <property type="entry name" value="Acetyl-CoA synthetase-like"/>
    <property type="match status" value="1"/>
</dbReference>
<dbReference type="InterPro" id="IPR051414">
    <property type="entry name" value="Adenylate-forming_Reductase"/>
</dbReference>
<feature type="domain" description="Carrier" evidence="3">
    <location>
        <begin position="553"/>
        <end position="635"/>
    </location>
</feature>
<dbReference type="Proteomes" id="UP001172681">
    <property type="component" value="Unassembled WGS sequence"/>
</dbReference>
<dbReference type="PROSITE" id="PS00012">
    <property type="entry name" value="PHOSPHOPANTETHEINE"/>
    <property type="match status" value="1"/>
</dbReference>
<dbReference type="SUPFAM" id="SSF51735">
    <property type="entry name" value="NAD(P)-binding Rossmann-fold domains"/>
    <property type="match status" value="1"/>
</dbReference>
<dbReference type="Gene3D" id="3.40.50.12780">
    <property type="entry name" value="N-terminal domain of ligase-like"/>
    <property type="match status" value="1"/>
</dbReference>
<sequence length="1048" mass="118170">MGEFASPGEEIGKRLLPHVVESLGINSPHKTFATYHDDGDDYRQGWSDLNFQQLSQAVDWTSWWIEKTAGKSTTTEVVAYMGKTDLRYAFFTIASIKTGHPILLPSPRNSLEGHLHLIKETGCKDFFYSSERRGKIHELKAQASHVRFWEVPTVAEILAERSEPYPFTKTYDAAEREPAIIIHSSGSTGLPKLVPMTNGYIGVQDKFSLIPETEDCRRAVWTVMAPDERSLCINPLYHLMGLYMFQESIFHGIPVVIGPDRPITAEILTDIITTTRPTIAILPPSLIEELSRSDEGKSALSYLRTTISGGAALSPLVAKRVSELTRLASVYGTSEIGVVACLIPKSKDDYKYVEWHPAYGLAMEPIGDGLFEAVVWRKAKSEFHAVFHSFPELEEYRTQDLFTKHPFRDGLWLYNGRRDDVIVLSNGEKFNPINMEKHVEEHPSVHRALVLGQARFQSSLLIEPKWEMWDNQQTKEGFIESIWPYVEEGNKHLPTHGQVMQSHICVATREKPFKLTPKGSIQRKTTLSKYTEEIDEIYTRGESLDGRKLPENPSLEQITTFILEIVKEAMPDFAVSTTSDLFSAGLDSLQTLRLATMLQGAIGQLDDTRRSFVTAAKLYNTPTIAKIADFVYDVIYDDMVSKDMAADIDADLDSKLDGLIDKYTADLPPFIDDIVQPPSKHTVILTGSTGFLGTYILDRLLRDPRVACVYCLNRSADALARAKESFQQKELSFPTEMKSRLIFWQANFGENRFGLDEKQYTEVRQNVDIIIHNAWKVDFNHSLESFEQTHIAGVRRLVDFSHDSPRHPHLAFISSVSTIGRFHSKHGASCPEASLPNTEVVVPSGYGLSKFVAERILDLSSQKCGIPTTIIRVGQIGGPSYGPGYWNKQDWVPIVLKSSKELATIPDSLSYMPIDWVPVNLAANAIVEMIETRQSTQADQRCEVFHLINPTPTSWRTLLPAIHRHLAVKVVSFAEWVNMVKEIPITDEAIVNTPAVKLVDFLQGLAALSDWKQPPWETIRARTASQTMRQLQPVGEELMDVYLRQWKF</sequence>
<dbReference type="PANTHER" id="PTHR43439">
    <property type="entry name" value="PHENYLACETATE-COENZYME A LIGASE"/>
    <property type="match status" value="1"/>
</dbReference>
<keyword evidence="1" id="KW-0596">Phosphopantetheine</keyword>
<evidence type="ECO:0000256" key="2">
    <source>
        <dbReference type="ARBA" id="ARBA00022553"/>
    </source>
</evidence>
<dbReference type="InterPro" id="IPR009081">
    <property type="entry name" value="PP-bd_ACP"/>
</dbReference>
<name>A0AA39CXD1_9EURO</name>
<dbReference type="SUPFAM" id="SSF47336">
    <property type="entry name" value="ACP-like"/>
    <property type="match status" value="1"/>
</dbReference>
<keyword evidence="5" id="KW-1185">Reference proteome</keyword>
<evidence type="ECO:0000313" key="4">
    <source>
        <dbReference type="EMBL" id="KAJ9635694.1"/>
    </source>
</evidence>
<dbReference type="Gene3D" id="1.10.1200.10">
    <property type="entry name" value="ACP-like"/>
    <property type="match status" value="1"/>
</dbReference>
<reference evidence="4" key="1">
    <citation type="submission" date="2022-10" db="EMBL/GenBank/DDBJ databases">
        <title>Culturing micro-colonial fungi from biological soil crusts in the Mojave desert and describing Neophaeococcomyces mojavensis, and introducing the new genera and species Taxawa tesnikishii.</title>
        <authorList>
            <person name="Kurbessoian T."/>
            <person name="Stajich J.E."/>
        </authorList>
    </citation>
    <scope>NUCLEOTIDE SEQUENCE</scope>
    <source>
        <strain evidence="4">TK_35</strain>
    </source>
</reference>